<sequence length="50" mass="6076">MPWMYKEKGYARSQHKTTMAAVIEAQMQQRQREEFKVALVYLAMQKKKKR</sequence>
<protein>
    <submittedName>
        <fullName evidence="1">Uncharacterized protein</fullName>
    </submittedName>
</protein>
<dbReference type="AlphaFoldDB" id="A0A0E9S4Q8"/>
<evidence type="ECO:0000313" key="1">
    <source>
        <dbReference type="EMBL" id="JAH36399.1"/>
    </source>
</evidence>
<name>A0A0E9S4Q8_ANGAN</name>
<reference evidence="1" key="1">
    <citation type="submission" date="2014-11" db="EMBL/GenBank/DDBJ databases">
        <authorList>
            <person name="Amaro Gonzalez C."/>
        </authorList>
    </citation>
    <scope>NUCLEOTIDE SEQUENCE</scope>
</reference>
<reference evidence="1" key="2">
    <citation type="journal article" date="2015" name="Fish Shellfish Immunol.">
        <title>Early steps in the European eel (Anguilla anguilla)-Vibrio vulnificus interaction in the gills: Role of the RtxA13 toxin.</title>
        <authorList>
            <person name="Callol A."/>
            <person name="Pajuelo D."/>
            <person name="Ebbesson L."/>
            <person name="Teles M."/>
            <person name="MacKenzie S."/>
            <person name="Amaro C."/>
        </authorList>
    </citation>
    <scope>NUCLEOTIDE SEQUENCE</scope>
</reference>
<proteinExistence type="predicted"/>
<organism evidence="1">
    <name type="scientific">Anguilla anguilla</name>
    <name type="common">European freshwater eel</name>
    <name type="synonym">Muraena anguilla</name>
    <dbReference type="NCBI Taxonomy" id="7936"/>
    <lineage>
        <taxon>Eukaryota</taxon>
        <taxon>Metazoa</taxon>
        <taxon>Chordata</taxon>
        <taxon>Craniata</taxon>
        <taxon>Vertebrata</taxon>
        <taxon>Euteleostomi</taxon>
        <taxon>Actinopterygii</taxon>
        <taxon>Neopterygii</taxon>
        <taxon>Teleostei</taxon>
        <taxon>Anguilliformes</taxon>
        <taxon>Anguillidae</taxon>
        <taxon>Anguilla</taxon>
    </lineage>
</organism>
<dbReference type="EMBL" id="GBXM01072178">
    <property type="protein sequence ID" value="JAH36399.1"/>
    <property type="molecule type" value="Transcribed_RNA"/>
</dbReference>
<accession>A0A0E9S4Q8</accession>